<evidence type="ECO:0000259" key="2">
    <source>
        <dbReference type="Pfam" id="PF01551"/>
    </source>
</evidence>
<evidence type="ECO:0000313" key="3">
    <source>
        <dbReference type="EMBL" id="QEC46328.1"/>
    </source>
</evidence>
<evidence type="ECO:0000256" key="1">
    <source>
        <dbReference type="SAM" id="SignalP"/>
    </source>
</evidence>
<dbReference type="PROSITE" id="PS51318">
    <property type="entry name" value="TAT"/>
    <property type="match status" value="1"/>
</dbReference>
<dbReference type="CDD" id="cd12797">
    <property type="entry name" value="M23_peptidase"/>
    <property type="match status" value="1"/>
</dbReference>
<dbReference type="AlphaFoldDB" id="A0A5B8U030"/>
<dbReference type="KEGG" id="bsol:FSW04_01200"/>
<dbReference type="Proteomes" id="UP000321805">
    <property type="component" value="Chromosome"/>
</dbReference>
<dbReference type="RefSeq" id="WP_146915409.1">
    <property type="nucleotide sequence ID" value="NZ_CP042430.1"/>
</dbReference>
<dbReference type="InterPro" id="IPR050570">
    <property type="entry name" value="Cell_wall_metabolism_enzyme"/>
</dbReference>
<dbReference type="Pfam" id="PF01551">
    <property type="entry name" value="Peptidase_M23"/>
    <property type="match status" value="1"/>
</dbReference>
<dbReference type="InterPro" id="IPR016047">
    <property type="entry name" value="M23ase_b-sheet_dom"/>
</dbReference>
<dbReference type="OrthoDB" id="1099523at2"/>
<proteinExistence type="predicted"/>
<dbReference type="GO" id="GO:0004222">
    <property type="term" value="F:metalloendopeptidase activity"/>
    <property type="evidence" value="ECO:0007669"/>
    <property type="project" value="TreeGrafter"/>
</dbReference>
<evidence type="ECO:0000313" key="4">
    <source>
        <dbReference type="Proteomes" id="UP000321805"/>
    </source>
</evidence>
<dbReference type="EMBL" id="CP042430">
    <property type="protein sequence ID" value="QEC46328.1"/>
    <property type="molecule type" value="Genomic_DNA"/>
</dbReference>
<accession>A0A5B8U030</accession>
<keyword evidence="1" id="KW-0732">Signal</keyword>
<dbReference type="SUPFAM" id="SSF51261">
    <property type="entry name" value="Duplicated hybrid motif"/>
    <property type="match status" value="1"/>
</dbReference>
<gene>
    <name evidence="3" type="ORF">FSW04_01200</name>
</gene>
<dbReference type="PANTHER" id="PTHR21666:SF270">
    <property type="entry name" value="MUREIN HYDROLASE ACTIVATOR ENVC"/>
    <property type="match status" value="1"/>
</dbReference>
<dbReference type="Gene3D" id="2.70.70.10">
    <property type="entry name" value="Glucose Permease (Domain IIA)"/>
    <property type="match status" value="1"/>
</dbReference>
<sequence length="340" mass="35265">MRWTRRPLLPALVGLAVLGPAAAAPSAWASVGGAAAPTDQRAGGAEYGILLGRPSAPRPAVAAFRVAPHTLVSGRAPRLAVQITQRGVRTVTARIVFRPVHGNGTLLELPLGQVRTERLLRPAWPASSVLAPGRYVVSLHATGPAGGTLLRRAQASGRVPITVRPRPVAPTPAPVVAPAPTPPPLVAPVVPPLPDPGVTPDGAFPVAGPHSYGGDDARFGTGRVGHSHQGQDVLADEGTPVVAPLAGTIIARDYQASAAGFYLAMDAADGRSFFFAHCQKDTFAVTLGQTVAAGQQLCRVGHTGDATGPHLHFEIWIGGWRRSSASYPVDPLAQLQAWDH</sequence>
<keyword evidence="4" id="KW-1185">Reference proteome</keyword>
<reference evidence="3 4" key="1">
    <citation type="journal article" date="2018" name="J. Microbiol.">
        <title>Baekduia soli gen. nov., sp. nov., a novel bacterium isolated from the soil of Baekdu Mountain and proposal of a novel family name, Baekduiaceae fam. nov.</title>
        <authorList>
            <person name="An D.S."/>
            <person name="Siddiqi M.Z."/>
            <person name="Kim K.H."/>
            <person name="Yu H.S."/>
            <person name="Im W.T."/>
        </authorList>
    </citation>
    <scope>NUCLEOTIDE SEQUENCE [LARGE SCALE GENOMIC DNA]</scope>
    <source>
        <strain evidence="3 4">BR7-21</strain>
    </source>
</reference>
<feature type="chain" id="PRO_5039028861" evidence="1">
    <location>
        <begin position="30"/>
        <end position="340"/>
    </location>
</feature>
<dbReference type="InterPro" id="IPR011055">
    <property type="entry name" value="Dup_hybrid_motif"/>
</dbReference>
<feature type="domain" description="M23ase beta-sheet core" evidence="2">
    <location>
        <begin position="227"/>
        <end position="319"/>
    </location>
</feature>
<feature type="signal peptide" evidence="1">
    <location>
        <begin position="1"/>
        <end position="29"/>
    </location>
</feature>
<dbReference type="PANTHER" id="PTHR21666">
    <property type="entry name" value="PEPTIDASE-RELATED"/>
    <property type="match status" value="1"/>
</dbReference>
<organism evidence="3 4">
    <name type="scientific">Baekduia soli</name>
    <dbReference type="NCBI Taxonomy" id="496014"/>
    <lineage>
        <taxon>Bacteria</taxon>
        <taxon>Bacillati</taxon>
        <taxon>Actinomycetota</taxon>
        <taxon>Thermoleophilia</taxon>
        <taxon>Solirubrobacterales</taxon>
        <taxon>Baekduiaceae</taxon>
        <taxon>Baekduia</taxon>
    </lineage>
</organism>
<name>A0A5B8U030_9ACTN</name>
<protein>
    <submittedName>
        <fullName evidence="3">M23 family metallopeptidase</fullName>
    </submittedName>
</protein>
<dbReference type="InterPro" id="IPR006311">
    <property type="entry name" value="TAT_signal"/>
</dbReference>